<dbReference type="RefSeq" id="WP_061836147.1">
    <property type="nucleotide sequence ID" value="NZ_LUKE01000004.1"/>
</dbReference>
<evidence type="ECO:0000259" key="4">
    <source>
        <dbReference type="SMART" id="SM00650"/>
    </source>
</evidence>
<dbReference type="OrthoDB" id="6006151at2"/>
<accession>A0A150WHC9</accession>
<dbReference type="PANTHER" id="PTHR43464:SF19">
    <property type="entry name" value="UBIQUINONE BIOSYNTHESIS O-METHYLTRANSFERASE, MITOCHONDRIAL"/>
    <property type="match status" value="1"/>
</dbReference>
<keyword evidence="2" id="KW-0808">Transferase</keyword>
<dbReference type="Pfam" id="PF13649">
    <property type="entry name" value="Methyltransf_25"/>
    <property type="match status" value="1"/>
</dbReference>
<evidence type="ECO:0000313" key="6">
    <source>
        <dbReference type="Proteomes" id="UP000075320"/>
    </source>
</evidence>
<dbReference type="PANTHER" id="PTHR43464">
    <property type="entry name" value="METHYLTRANSFERASE"/>
    <property type="match status" value="1"/>
</dbReference>
<protein>
    <recommendedName>
        <fullName evidence="4">Ribosomal RNA adenine methylase transferase N-terminal domain-containing protein</fullName>
    </recommendedName>
</protein>
<dbReference type="Proteomes" id="UP000075320">
    <property type="component" value="Unassembled WGS sequence"/>
</dbReference>
<proteinExistence type="predicted"/>
<keyword evidence="1" id="KW-0489">Methyltransferase</keyword>
<dbReference type="SUPFAM" id="SSF53335">
    <property type="entry name" value="S-adenosyl-L-methionine-dependent methyltransferases"/>
    <property type="match status" value="1"/>
</dbReference>
<dbReference type="AlphaFoldDB" id="A0A150WHC9"/>
<dbReference type="InterPro" id="IPR020598">
    <property type="entry name" value="rRNA_Ade_methylase_Trfase_N"/>
</dbReference>
<dbReference type="InterPro" id="IPR029063">
    <property type="entry name" value="SAM-dependent_MTases_sf"/>
</dbReference>
<name>A0A150WHC9_BDEBC</name>
<gene>
    <name evidence="5" type="ORF">AZI86_15240</name>
</gene>
<sequence>MISVKDEKGHSQVWSENSSTVFRAQQRIHQILTHLKPNSHVLELGCGHGDLTHALLKAGHRVTALDRSEIMLKATQERCASHPALVTVQADVLEFLEKEGPVFDAVVGMGILHHCILDLDKTLRLIATRLSVLGRGFFWEPNRENPLVRFLFGTSLGRKWMNLEPEENAFTAKIAKDLLKNIYPRYQVLKKDWAYPFMPVFLQKQVKKIELSTPAILNDYVAQSLWIEFYKSFDGTLEAKTDNPK</sequence>
<evidence type="ECO:0000256" key="1">
    <source>
        <dbReference type="ARBA" id="ARBA00022603"/>
    </source>
</evidence>
<evidence type="ECO:0000256" key="2">
    <source>
        <dbReference type="ARBA" id="ARBA00022679"/>
    </source>
</evidence>
<dbReference type="EMBL" id="LUKE01000004">
    <property type="protein sequence ID" value="KYG63072.1"/>
    <property type="molecule type" value="Genomic_DNA"/>
</dbReference>
<dbReference type="SMART" id="SM00650">
    <property type="entry name" value="rADc"/>
    <property type="match status" value="1"/>
</dbReference>
<evidence type="ECO:0000313" key="5">
    <source>
        <dbReference type="EMBL" id="KYG63072.1"/>
    </source>
</evidence>
<dbReference type="InterPro" id="IPR041698">
    <property type="entry name" value="Methyltransf_25"/>
</dbReference>
<organism evidence="5 6">
    <name type="scientific">Bdellovibrio bacteriovorus</name>
    <dbReference type="NCBI Taxonomy" id="959"/>
    <lineage>
        <taxon>Bacteria</taxon>
        <taxon>Pseudomonadati</taxon>
        <taxon>Bdellovibrionota</taxon>
        <taxon>Bdellovibrionia</taxon>
        <taxon>Bdellovibrionales</taxon>
        <taxon>Pseudobdellovibrionaceae</taxon>
        <taxon>Bdellovibrio</taxon>
    </lineage>
</organism>
<comment type="caution">
    <text evidence="5">The sequence shown here is derived from an EMBL/GenBank/DDBJ whole genome shotgun (WGS) entry which is preliminary data.</text>
</comment>
<dbReference type="Gene3D" id="3.40.50.150">
    <property type="entry name" value="Vaccinia Virus protein VP39"/>
    <property type="match status" value="1"/>
</dbReference>
<keyword evidence="6" id="KW-1185">Reference proteome</keyword>
<keyword evidence="3" id="KW-0949">S-adenosyl-L-methionine</keyword>
<reference evidence="5 6" key="1">
    <citation type="submission" date="2016-03" db="EMBL/GenBank/DDBJ databases">
        <authorList>
            <person name="Ploux O."/>
        </authorList>
    </citation>
    <scope>NUCLEOTIDE SEQUENCE [LARGE SCALE GENOMIC DNA]</scope>
    <source>
        <strain evidence="5 6">R0</strain>
    </source>
</reference>
<dbReference type="GO" id="GO:0000179">
    <property type="term" value="F:rRNA (adenine-N6,N6-)-dimethyltransferase activity"/>
    <property type="evidence" value="ECO:0007669"/>
    <property type="project" value="InterPro"/>
</dbReference>
<feature type="domain" description="Ribosomal RNA adenine methylase transferase N-terminal" evidence="4">
    <location>
        <begin position="27"/>
        <end position="143"/>
    </location>
</feature>
<evidence type="ECO:0000256" key="3">
    <source>
        <dbReference type="ARBA" id="ARBA00022691"/>
    </source>
</evidence>
<dbReference type="CDD" id="cd02440">
    <property type="entry name" value="AdoMet_MTases"/>
    <property type="match status" value="1"/>
</dbReference>